<dbReference type="Gene3D" id="2.80.10.50">
    <property type="match status" value="12"/>
</dbReference>
<dbReference type="PROSITE" id="PS50231">
    <property type="entry name" value="RICIN_B_LECTIN"/>
    <property type="match status" value="5"/>
</dbReference>
<feature type="region of interest" description="Disordered" evidence="2">
    <location>
        <begin position="102"/>
        <end position="132"/>
    </location>
</feature>
<dbReference type="InterPro" id="IPR000772">
    <property type="entry name" value="Ricin_B_lectin"/>
</dbReference>
<dbReference type="Pfam" id="PF14200">
    <property type="entry name" value="RicinB_lectin_2"/>
    <property type="match status" value="6"/>
</dbReference>
<dbReference type="Pfam" id="PF01183">
    <property type="entry name" value="Glyco_hydro_25"/>
    <property type="match status" value="1"/>
</dbReference>
<evidence type="ECO:0000313" key="6">
    <source>
        <dbReference type="Proteomes" id="UP000029066"/>
    </source>
</evidence>
<dbReference type="GO" id="GO:0016052">
    <property type="term" value="P:carbohydrate catabolic process"/>
    <property type="evidence" value="ECO:0007669"/>
    <property type="project" value="TreeGrafter"/>
</dbReference>
<feature type="domain" description="Ricin B lectin" evidence="4">
    <location>
        <begin position="924"/>
        <end position="1063"/>
    </location>
</feature>
<dbReference type="GO" id="GO:0016998">
    <property type="term" value="P:cell wall macromolecule catabolic process"/>
    <property type="evidence" value="ECO:0007669"/>
    <property type="project" value="InterPro"/>
</dbReference>
<accession>A0A087D6H7</accession>
<dbReference type="PROSITE" id="PS51904">
    <property type="entry name" value="GLYCOSYL_HYDROL_F25_2"/>
    <property type="match status" value="1"/>
</dbReference>
<dbReference type="SUPFAM" id="SSF51445">
    <property type="entry name" value="(Trans)glycosidases"/>
    <property type="match status" value="1"/>
</dbReference>
<organism evidence="5 6">
    <name type="scientific">Bifidobacterium saguini DSM 23967</name>
    <dbReference type="NCBI Taxonomy" id="1437607"/>
    <lineage>
        <taxon>Bacteria</taxon>
        <taxon>Bacillati</taxon>
        <taxon>Actinomycetota</taxon>
        <taxon>Actinomycetes</taxon>
        <taxon>Bifidobacteriales</taxon>
        <taxon>Bifidobacteriaceae</taxon>
        <taxon>Bifidobacterium</taxon>
    </lineage>
</organism>
<dbReference type="SMART" id="SM00458">
    <property type="entry name" value="RICIN"/>
    <property type="match status" value="4"/>
</dbReference>
<dbReference type="GO" id="GO:0003796">
    <property type="term" value="F:lysozyme activity"/>
    <property type="evidence" value="ECO:0007669"/>
    <property type="project" value="InterPro"/>
</dbReference>
<proteinExistence type="inferred from homology"/>
<keyword evidence="3" id="KW-0732">Signal</keyword>
<evidence type="ECO:0000256" key="1">
    <source>
        <dbReference type="ARBA" id="ARBA00010646"/>
    </source>
</evidence>
<feature type="chain" id="PRO_5038454839" evidence="3">
    <location>
        <begin position="29"/>
        <end position="1065"/>
    </location>
</feature>
<name>A0A087D6H7_9BIFI</name>
<evidence type="ECO:0000259" key="4">
    <source>
        <dbReference type="SMART" id="SM00458"/>
    </source>
</evidence>
<dbReference type="PANTHER" id="PTHR34135:SF2">
    <property type="entry name" value="LYSOZYME"/>
    <property type="match status" value="1"/>
</dbReference>
<dbReference type="Proteomes" id="UP000029066">
    <property type="component" value="Unassembled WGS sequence"/>
</dbReference>
<feature type="domain" description="Ricin B lectin" evidence="4">
    <location>
        <begin position="763"/>
        <end position="902"/>
    </location>
</feature>
<dbReference type="InterPro" id="IPR035992">
    <property type="entry name" value="Ricin_B-like_lectins"/>
</dbReference>
<feature type="domain" description="Ricin B lectin" evidence="4">
    <location>
        <begin position="459"/>
        <end position="595"/>
    </location>
</feature>
<dbReference type="PANTHER" id="PTHR34135">
    <property type="entry name" value="LYSOZYME"/>
    <property type="match status" value="1"/>
</dbReference>
<gene>
    <name evidence="5" type="ORF">BISA_2090</name>
</gene>
<dbReference type="Gene3D" id="3.20.20.80">
    <property type="entry name" value="Glycosidases"/>
    <property type="match status" value="1"/>
</dbReference>
<feature type="compositionally biased region" description="Acidic residues" evidence="2">
    <location>
        <begin position="168"/>
        <end position="179"/>
    </location>
</feature>
<dbReference type="AlphaFoldDB" id="A0A087D6H7"/>
<dbReference type="STRING" id="1437607.BISA_2090"/>
<dbReference type="CDD" id="cd00161">
    <property type="entry name" value="beta-trefoil_Ricin-like"/>
    <property type="match status" value="4"/>
</dbReference>
<evidence type="ECO:0000256" key="3">
    <source>
        <dbReference type="SAM" id="SignalP"/>
    </source>
</evidence>
<feature type="compositionally biased region" description="Basic and acidic residues" evidence="2">
    <location>
        <begin position="118"/>
        <end position="131"/>
    </location>
</feature>
<dbReference type="CDD" id="cd06414">
    <property type="entry name" value="GH25_LytC-like"/>
    <property type="match status" value="1"/>
</dbReference>
<dbReference type="EMBL" id="JGZN01000017">
    <property type="protein sequence ID" value="KFI91127.1"/>
    <property type="molecule type" value="Genomic_DNA"/>
</dbReference>
<dbReference type="InterPro" id="IPR017853">
    <property type="entry name" value="GH"/>
</dbReference>
<feature type="region of interest" description="Disordered" evidence="2">
    <location>
        <begin position="153"/>
        <end position="193"/>
    </location>
</feature>
<feature type="domain" description="Ricin B lectin" evidence="4">
    <location>
        <begin position="605"/>
        <end position="741"/>
    </location>
</feature>
<evidence type="ECO:0000313" key="5">
    <source>
        <dbReference type="EMBL" id="KFI91127.1"/>
    </source>
</evidence>
<dbReference type="InterPro" id="IPR002053">
    <property type="entry name" value="Glyco_hydro_25"/>
</dbReference>
<comment type="similarity">
    <text evidence="1">Belongs to the glycosyl hydrolase 25 family.</text>
</comment>
<sequence>MGKSWASVVAVAVSAAMLGAISIAPANAVSDVNLDAADPTAGSASTSSVNAFKTQMIDDSTAADAMPDNPDAALPDKVSAGIPDDATVVSENHAVTANGELKDIETGETVTDPNLVGTEDKQPDPLAKTDGESFIPVQADEVKQKVEEVKGAAAVGGETADDQSSADSSDDSTETDADDAAGTAGTVSDKRDAKSGKSAKASVKLASLQNNDYGAHWGTYNDTQAFFDANNNLFVQQAKGVIDVSTYQGTIDWQAAKNAGVEGAIIRISYGWDNGFDTQALRNISECKRLGIPFGIYSYSYAYDSATAANEGNDIVKLLKQAGVNPGDLSYPVFYDLERWSWTGHTPPTDPNVYDGIVNTWYSKLKTAGYNNLGVYSYTSYLNSSLNKASIHAKTRWVAQYGSTMGFTSWPTNDRGWQYTSGGSIAGISGRVDLNAFGYKEYQAETDVRYLGTITIPDGTYYINSVKKNSSSIEIAGGSSATGAITQLYGYNKSQAQRFVFSRQSDGSYVIKNAASGKVLDVAGGDAKLNAVVQQYEANGSNAQKWFIRDSGSGWYVQSALGNWVLDIAGGNTANGTTIALYGPNDSVAQKFSLSSVDANVATNTSVRVQSAKNSSYVMDIESGSTANSAKAQLYNWNDTDAQLYALTEVGNGVYEIQNRRSGKVLEVAGAGAGNGVAIQQYAQNGTAAQHWSVISKDGELTFLSAATAKVIDIPSGNAVASVKLQTYAYNGTAAQQWNLDKQLTLRERLDALASEHKSDLPNGTYKVMSSAKASMVLDVVAGSAANGANVQLYSSNDTDAQRWIITHDGKGYVTLTNAASGKVLDVAAGSTANGANIQQYASNGSWAQKWIAVKNADGSITLRSAAVENRVVDVAAGSTANGANVQLYSGNGSAAQKWNFGKATTARERLNASASKNKSVLENGTYVFASKARKTAVLDVAAGSTANGANVQLYSSNDTNAQRWKVTHDGNDYVILTNVGSGKVLDVTAGSAANGANVQQYASNGSWAQKWIAVENADGSITLHSAMKENLVIDVAAGSTANGANVQIYASNGTQAQKWIPNRK</sequence>
<dbReference type="GO" id="GO:0009253">
    <property type="term" value="P:peptidoglycan catabolic process"/>
    <property type="evidence" value="ECO:0007669"/>
    <property type="project" value="InterPro"/>
</dbReference>
<dbReference type="SUPFAM" id="SSF50370">
    <property type="entry name" value="Ricin B-like lectins"/>
    <property type="match status" value="4"/>
</dbReference>
<feature type="signal peptide" evidence="3">
    <location>
        <begin position="1"/>
        <end position="28"/>
    </location>
</feature>
<protein>
    <submittedName>
        <fullName evidence="5">1,4-beta-N-acetylmuramidase</fullName>
    </submittedName>
</protein>
<evidence type="ECO:0000256" key="2">
    <source>
        <dbReference type="SAM" id="MobiDB-lite"/>
    </source>
</evidence>
<comment type="caution">
    <text evidence="5">The sequence shown here is derived from an EMBL/GenBank/DDBJ whole genome shotgun (WGS) entry which is preliminary data.</text>
</comment>
<reference evidence="5 6" key="1">
    <citation type="submission" date="2014-03" db="EMBL/GenBank/DDBJ databases">
        <title>Genomics of Bifidobacteria.</title>
        <authorList>
            <person name="Ventura M."/>
            <person name="Milani C."/>
            <person name="Lugli G.A."/>
        </authorList>
    </citation>
    <scope>NUCLEOTIDE SEQUENCE [LARGE SCALE GENOMIC DNA]</scope>
    <source>
        <strain evidence="5 6">DSM 23967</strain>
    </source>
</reference>